<proteinExistence type="predicted"/>
<accession>A0A1E3VWX8</accession>
<gene>
    <name evidence="2" type="ORF">AUC68_11070</name>
</gene>
<feature type="signal peptide" evidence="1">
    <location>
        <begin position="1"/>
        <end position="25"/>
    </location>
</feature>
<sequence>MFKNILPLAAAVMLSLFAVTGLAGAGESNHTNLGPVGPYEPILTTVGKSRLVAYYEPDDGRCAVSVVMSDDGGVKPMRVRVVLHPGELFHLDSVADERVVITCAPNARGMAVLNKGEILTRSASNVLY</sequence>
<evidence type="ECO:0000256" key="1">
    <source>
        <dbReference type="SAM" id="SignalP"/>
    </source>
</evidence>
<evidence type="ECO:0000313" key="3">
    <source>
        <dbReference type="Proteomes" id="UP000094501"/>
    </source>
</evidence>
<organism evidence="2 3">
    <name type="scientific">Methyloceanibacter methanicus</name>
    <dbReference type="NCBI Taxonomy" id="1774968"/>
    <lineage>
        <taxon>Bacteria</taxon>
        <taxon>Pseudomonadati</taxon>
        <taxon>Pseudomonadota</taxon>
        <taxon>Alphaproteobacteria</taxon>
        <taxon>Hyphomicrobiales</taxon>
        <taxon>Hyphomicrobiaceae</taxon>
        <taxon>Methyloceanibacter</taxon>
    </lineage>
</organism>
<comment type="caution">
    <text evidence="2">The sequence shown here is derived from an EMBL/GenBank/DDBJ whole genome shotgun (WGS) entry which is preliminary data.</text>
</comment>
<dbReference type="AlphaFoldDB" id="A0A1E3VWX8"/>
<keyword evidence="3" id="KW-1185">Reference proteome</keyword>
<dbReference type="RefSeq" id="WP_069438362.1">
    <property type="nucleotide sequence ID" value="NZ_LPWG01000014.1"/>
</dbReference>
<keyword evidence="1" id="KW-0732">Signal</keyword>
<protein>
    <submittedName>
        <fullName evidence="2">Uncharacterized protein</fullName>
    </submittedName>
</protein>
<name>A0A1E3VWX8_9HYPH</name>
<evidence type="ECO:0000313" key="2">
    <source>
        <dbReference type="EMBL" id="ODR98037.1"/>
    </source>
</evidence>
<feature type="chain" id="PRO_5009138749" evidence="1">
    <location>
        <begin position="26"/>
        <end position="128"/>
    </location>
</feature>
<dbReference type="OrthoDB" id="8449336at2"/>
<dbReference type="Proteomes" id="UP000094501">
    <property type="component" value="Unassembled WGS sequence"/>
</dbReference>
<dbReference type="EMBL" id="LPWG01000014">
    <property type="protein sequence ID" value="ODR98037.1"/>
    <property type="molecule type" value="Genomic_DNA"/>
</dbReference>
<reference evidence="2 3" key="1">
    <citation type="journal article" date="2016" name="Environ. Microbiol.">
        <title>New Methyloceanibacter diversity from North Sea sediments includes methanotroph containing solely the soluble methane monooxygenase.</title>
        <authorList>
            <person name="Vekeman B."/>
            <person name="Kerckhof F.M."/>
            <person name="Cremers G."/>
            <person name="de Vos P."/>
            <person name="Vandamme P."/>
            <person name="Boon N."/>
            <person name="Op den Camp H.J."/>
            <person name="Heylen K."/>
        </authorList>
    </citation>
    <scope>NUCLEOTIDE SEQUENCE [LARGE SCALE GENOMIC DNA]</scope>
    <source>
        <strain evidence="2 3">R-67174</strain>
    </source>
</reference>